<reference evidence="12" key="1">
    <citation type="submission" date="2020-05" db="EMBL/GenBank/DDBJ databases">
        <title>Phylogenomic resolution of chytrid fungi.</title>
        <authorList>
            <person name="Stajich J.E."/>
            <person name="Amses K."/>
            <person name="Simmons R."/>
            <person name="Seto K."/>
            <person name="Myers J."/>
            <person name="Bonds A."/>
            <person name="Quandt C.A."/>
            <person name="Barry K."/>
            <person name="Liu P."/>
            <person name="Grigoriev I."/>
            <person name="Longcore J.E."/>
            <person name="James T.Y."/>
        </authorList>
    </citation>
    <scope>NUCLEOTIDE SEQUENCE</scope>
    <source>
        <strain evidence="12">JEL0379</strain>
    </source>
</reference>
<evidence type="ECO:0000259" key="10">
    <source>
        <dbReference type="Pfam" id="PF01965"/>
    </source>
</evidence>
<dbReference type="PANTHER" id="PTHR42821:SF1">
    <property type="entry name" value="CATALASE-B"/>
    <property type="match status" value="1"/>
</dbReference>
<evidence type="ECO:0000256" key="2">
    <source>
        <dbReference type="ARBA" id="ARBA00005329"/>
    </source>
</evidence>
<evidence type="ECO:0000256" key="9">
    <source>
        <dbReference type="ARBA" id="ARBA00023324"/>
    </source>
</evidence>
<evidence type="ECO:0000256" key="8">
    <source>
        <dbReference type="ARBA" id="ARBA00023004"/>
    </source>
</evidence>
<dbReference type="EC" id="1.11.1.6" evidence="3"/>
<dbReference type="SUPFAM" id="SSF52317">
    <property type="entry name" value="Class I glutamine amidotransferase-like"/>
    <property type="match status" value="1"/>
</dbReference>
<dbReference type="InterPro" id="IPR043156">
    <property type="entry name" value="Catalase_clade2_helical"/>
</dbReference>
<dbReference type="GO" id="GO:0046872">
    <property type="term" value="F:metal ion binding"/>
    <property type="evidence" value="ECO:0007669"/>
    <property type="project" value="UniProtKB-KW"/>
</dbReference>
<evidence type="ECO:0000313" key="13">
    <source>
        <dbReference type="Proteomes" id="UP001212152"/>
    </source>
</evidence>
<keyword evidence="6" id="KW-0479">Metal-binding</keyword>
<feature type="domain" description="Catalase immune-responsive" evidence="11">
    <location>
        <begin position="73"/>
        <end position="136"/>
    </location>
</feature>
<name>A0AAD5XM29_9FUNG</name>
<keyword evidence="4" id="KW-0575">Peroxidase</keyword>
<keyword evidence="7" id="KW-0560">Oxidoreductase</keyword>
<evidence type="ECO:0000256" key="3">
    <source>
        <dbReference type="ARBA" id="ARBA00012314"/>
    </source>
</evidence>
<dbReference type="GO" id="GO:0020037">
    <property type="term" value="F:heme binding"/>
    <property type="evidence" value="ECO:0007669"/>
    <property type="project" value="InterPro"/>
</dbReference>
<evidence type="ECO:0000256" key="1">
    <source>
        <dbReference type="ARBA" id="ARBA00001971"/>
    </source>
</evidence>
<dbReference type="PANTHER" id="PTHR42821">
    <property type="entry name" value="CATALASE"/>
    <property type="match status" value="1"/>
</dbReference>
<evidence type="ECO:0000313" key="12">
    <source>
        <dbReference type="EMBL" id="KAJ3177734.1"/>
    </source>
</evidence>
<protein>
    <recommendedName>
        <fullName evidence="3">catalase</fullName>
        <ecNumber evidence="3">1.11.1.6</ecNumber>
    </recommendedName>
</protein>
<comment type="similarity">
    <text evidence="2">Belongs to the catalase family.</text>
</comment>
<dbReference type="InterPro" id="IPR024712">
    <property type="entry name" value="Catalase_clade2"/>
</dbReference>
<dbReference type="GO" id="GO:0005829">
    <property type="term" value="C:cytosol"/>
    <property type="evidence" value="ECO:0007669"/>
    <property type="project" value="TreeGrafter"/>
</dbReference>
<dbReference type="InterPro" id="IPR020835">
    <property type="entry name" value="Catalase_sf"/>
</dbReference>
<organism evidence="12 13">
    <name type="scientific">Geranomyces variabilis</name>
    <dbReference type="NCBI Taxonomy" id="109894"/>
    <lineage>
        <taxon>Eukaryota</taxon>
        <taxon>Fungi</taxon>
        <taxon>Fungi incertae sedis</taxon>
        <taxon>Chytridiomycota</taxon>
        <taxon>Chytridiomycota incertae sedis</taxon>
        <taxon>Chytridiomycetes</taxon>
        <taxon>Spizellomycetales</taxon>
        <taxon>Powellomycetaceae</taxon>
        <taxon>Geranomyces</taxon>
    </lineage>
</organism>
<keyword evidence="8" id="KW-0408">Iron</keyword>
<dbReference type="GO" id="GO:0004096">
    <property type="term" value="F:catalase activity"/>
    <property type="evidence" value="ECO:0007669"/>
    <property type="project" value="UniProtKB-EC"/>
</dbReference>
<sequence>MLKKSTKKSNNVTVGFNFLLDKRTHRDGLMQTRITKGLNVRGSSINGGCPFLSGKGYNAYPEPVGGVKEAKRSASFGDHFSQAKLFYDSMTPVEQAHIQSAFVFELSKLFDPKIQQRVVDLLNNVDAGLAEAIAHRIGAMPPAKATAKIVSPGVATSNNLSIIKSQKYDSIAGRMVAILLMPGYDSSVHELVYAIKAAGAVPCVVSATPAPVPDASGSAKITPSFTFFASSSTQFDAFFIPGGRKHVDALLGDATALVQIAEGFKHLKAICAVNEGVEVLARLGLQVGKAATDGQVVEGFGVVTAIGVGTGVGGKIGQAVGAAVGAAS</sequence>
<evidence type="ECO:0000259" key="11">
    <source>
        <dbReference type="Pfam" id="PF06628"/>
    </source>
</evidence>
<gene>
    <name evidence="12" type="ORF">HDU87_004256</name>
</gene>
<dbReference type="GO" id="GO:0042744">
    <property type="term" value="P:hydrogen peroxide catabolic process"/>
    <property type="evidence" value="ECO:0007669"/>
    <property type="project" value="UniProtKB-KW"/>
</dbReference>
<comment type="caution">
    <text evidence="12">The sequence shown here is derived from an EMBL/GenBank/DDBJ whole genome shotgun (WGS) entry which is preliminary data.</text>
</comment>
<dbReference type="EMBL" id="JADGJQ010000031">
    <property type="protein sequence ID" value="KAJ3177734.1"/>
    <property type="molecule type" value="Genomic_DNA"/>
</dbReference>
<evidence type="ECO:0000256" key="6">
    <source>
        <dbReference type="ARBA" id="ARBA00022723"/>
    </source>
</evidence>
<dbReference type="GO" id="GO:0006979">
    <property type="term" value="P:response to oxidative stress"/>
    <property type="evidence" value="ECO:0007669"/>
    <property type="project" value="InterPro"/>
</dbReference>
<evidence type="ECO:0000256" key="5">
    <source>
        <dbReference type="ARBA" id="ARBA00022617"/>
    </source>
</evidence>
<dbReference type="CDD" id="cd03132">
    <property type="entry name" value="GATase1_catalase"/>
    <property type="match status" value="1"/>
</dbReference>
<comment type="cofactor">
    <cofactor evidence="1">
        <name>heme</name>
        <dbReference type="ChEBI" id="CHEBI:30413"/>
    </cofactor>
</comment>
<dbReference type="InterPro" id="IPR029062">
    <property type="entry name" value="Class_I_gatase-like"/>
</dbReference>
<dbReference type="Gene3D" id="3.40.50.880">
    <property type="match status" value="1"/>
</dbReference>
<dbReference type="Pfam" id="PF01965">
    <property type="entry name" value="DJ-1_PfpI"/>
    <property type="match status" value="1"/>
</dbReference>
<proteinExistence type="inferred from homology"/>
<dbReference type="Pfam" id="PF06628">
    <property type="entry name" value="Catalase-rel"/>
    <property type="match status" value="1"/>
</dbReference>
<dbReference type="Gene3D" id="1.20.1370.20">
    <property type="match status" value="1"/>
</dbReference>
<dbReference type="InterPro" id="IPR041399">
    <property type="entry name" value="Catalase_large_C"/>
</dbReference>
<dbReference type="InterPro" id="IPR002818">
    <property type="entry name" value="DJ-1/PfpI"/>
</dbReference>
<feature type="domain" description="DJ-1/PfpI" evidence="10">
    <location>
        <begin position="176"/>
        <end position="293"/>
    </location>
</feature>
<evidence type="ECO:0000256" key="7">
    <source>
        <dbReference type="ARBA" id="ARBA00023002"/>
    </source>
</evidence>
<keyword evidence="5" id="KW-0349">Heme</keyword>
<dbReference type="InterPro" id="IPR010582">
    <property type="entry name" value="Catalase_immune_responsive"/>
</dbReference>
<keyword evidence="13" id="KW-1185">Reference proteome</keyword>
<keyword evidence="9" id="KW-0376">Hydrogen peroxide</keyword>
<accession>A0AAD5XM29</accession>
<dbReference type="AlphaFoldDB" id="A0AAD5XM29"/>
<dbReference type="SUPFAM" id="SSF56634">
    <property type="entry name" value="Heme-dependent catalase-like"/>
    <property type="match status" value="1"/>
</dbReference>
<dbReference type="Proteomes" id="UP001212152">
    <property type="component" value="Unassembled WGS sequence"/>
</dbReference>
<evidence type="ECO:0000256" key="4">
    <source>
        <dbReference type="ARBA" id="ARBA00022559"/>
    </source>
</evidence>